<evidence type="ECO:0000256" key="4">
    <source>
        <dbReference type="ARBA" id="ARBA00014657"/>
    </source>
</evidence>
<evidence type="ECO:0000256" key="14">
    <source>
        <dbReference type="PIRNR" id="PIRNR000447"/>
    </source>
</evidence>
<dbReference type="FunFam" id="3.40.47.10:FF:000009">
    <property type="entry name" value="3-oxoacyl-[acyl-carrier-protein] synthase 2"/>
    <property type="match status" value="1"/>
</dbReference>
<evidence type="ECO:0000256" key="6">
    <source>
        <dbReference type="ARBA" id="ARBA00022679"/>
    </source>
</evidence>
<keyword evidence="8" id="KW-0443">Lipid metabolism</keyword>
<dbReference type="Gene3D" id="3.40.47.10">
    <property type="match status" value="1"/>
</dbReference>
<proteinExistence type="inferred from homology"/>
<sequence>MSITASPKKSLSPRRVVITGIGLVTSLGIGTQKSWEAFLKGRSGVSLITRFDASQFSSKIAAEIKDFDPHDFIEKREIRKMDPFIQYALAAAQLAVEDSGLKPFELKGDNTGVYVGSGIGGIGTIEDIHKTLLEKGPSRVSPFFLISTIINEASGQIAIRFKAQGPNSATATACTTSTHAIGDSFRIITRGEADIMLAGGSEAPLTPLGVSGFCAMRALSLRNQEPEKASRPFDAERDGFVMGEGAGVLVLEELGKALKRGARIYAEVVGYGMSGDAYHVSAPSLDGDGAFRVMQRALEDAGVPPEEVNYINAHGTSTPYNDKIETLAIKRLFGDHSHKIGVNSTKSMTGHLLGASGAVEAAVTALALKNQVMPPTINYEYPDPECDLDYVPNKARQAEVNYGLSNSFGFGGTNGSLLLKKYEE</sequence>
<dbReference type="CDD" id="cd00834">
    <property type="entry name" value="KAS_I_II"/>
    <property type="match status" value="1"/>
</dbReference>
<dbReference type="InterPro" id="IPR014031">
    <property type="entry name" value="Ketoacyl_synth_C"/>
</dbReference>
<dbReference type="InterPro" id="IPR000794">
    <property type="entry name" value="Beta-ketoacyl_synthase"/>
</dbReference>
<evidence type="ECO:0000256" key="12">
    <source>
        <dbReference type="ARBA" id="ARBA00047318"/>
    </source>
</evidence>
<evidence type="ECO:0000256" key="2">
    <source>
        <dbReference type="ARBA" id="ARBA00008467"/>
    </source>
</evidence>
<gene>
    <name evidence="18" type="ORF">AMJ44_00215</name>
</gene>
<comment type="function">
    <text evidence="11 14">Involved in the type II fatty acid elongation cycle. Catalyzes the elongation of a wide range of acyl-ACP by the addition of two carbons from malonyl-ACP to an acyl acceptor. Can efficiently catalyze the conversion of palmitoleoyl-ACP (cis-hexadec-9-enoyl-ACP) to cis-vaccenoyl-ACP (cis-octadec-11-enoyl-ACP), an essential step in the thermal regulation of fatty acid composition.</text>
</comment>
<evidence type="ECO:0000256" key="15">
    <source>
        <dbReference type="PIRSR" id="PIRSR000447-1"/>
    </source>
</evidence>
<dbReference type="UniPathway" id="UPA00094"/>
<evidence type="ECO:0000256" key="11">
    <source>
        <dbReference type="ARBA" id="ARBA00024006"/>
    </source>
</evidence>
<dbReference type="NCBIfam" id="TIGR03150">
    <property type="entry name" value="fabF"/>
    <property type="match status" value="1"/>
</dbReference>
<evidence type="ECO:0000256" key="16">
    <source>
        <dbReference type="RuleBase" id="RU003694"/>
    </source>
</evidence>
<dbReference type="NCBIfam" id="NF005589">
    <property type="entry name" value="PRK07314.1"/>
    <property type="match status" value="1"/>
</dbReference>
<dbReference type="PANTHER" id="PTHR11712:SF336">
    <property type="entry name" value="3-OXOACYL-[ACYL-CARRIER-PROTEIN] SYNTHASE, MITOCHONDRIAL"/>
    <property type="match status" value="1"/>
</dbReference>
<evidence type="ECO:0000256" key="8">
    <source>
        <dbReference type="ARBA" id="ARBA00023098"/>
    </source>
</evidence>
<dbReference type="PROSITE" id="PS52004">
    <property type="entry name" value="KS3_2"/>
    <property type="match status" value="1"/>
</dbReference>
<dbReference type="InterPro" id="IPR018201">
    <property type="entry name" value="Ketoacyl_synth_AS"/>
</dbReference>
<dbReference type="GO" id="GO:0005829">
    <property type="term" value="C:cytosol"/>
    <property type="evidence" value="ECO:0007669"/>
    <property type="project" value="TreeGrafter"/>
</dbReference>
<name>A0A0S7Y6B4_UNCSA</name>
<comment type="pathway">
    <text evidence="1 14">Lipid metabolism; fatty acid biosynthesis.</text>
</comment>
<dbReference type="AlphaFoldDB" id="A0A0S7Y6B4"/>
<dbReference type="Pfam" id="PF00109">
    <property type="entry name" value="ketoacyl-synt"/>
    <property type="match status" value="1"/>
</dbReference>
<evidence type="ECO:0000313" key="19">
    <source>
        <dbReference type="Proteomes" id="UP000051861"/>
    </source>
</evidence>
<accession>A0A0S7Y6B4</accession>
<evidence type="ECO:0000256" key="5">
    <source>
        <dbReference type="ARBA" id="ARBA00022516"/>
    </source>
</evidence>
<evidence type="ECO:0000256" key="7">
    <source>
        <dbReference type="ARBA" id="ARBA00022832"/>
    </source>
</evidence>
<evidence type="ECO:0000313" key="18">
    <source>
        <dbReference type="EMBL" id="KPJ70180.1"/>
    </source>
</evidence>
<dbReference type="InterPro" id="IPR020841">
    <property type="entry name" value="PKS_Beta-ketoAc_synthase_dom"/>
</dbReference>
<reference evidence="18 19" key="1">
    <citation type="journal article" date="2015" name="Microbiome">
        <title>Genomic resolution of linkages in carbon, nitrogen, and sulfur cycling among widespread estuary sediment bacteria.</title>
        <authorList>
            <person name="Baker B.J."/>
            <person name="Lazar C.S."/>
            <person name="Teske A.P."/>
            <person name="Dick G.J."/>
        </authorList>
    </citation>
    <scope>NUCLEOTIDE SEQUENCE [LARGE SCALE GENOMIC DNA]</scope>
    <source>
        <strain evidence="18">DG_54_3</strain>
    </source>
</reference>
<comment type="similarity">
    <text evidence="2 14 16">Belongs to the thiolase-like superfamily. Beta-ketoacyl-ACP synthases family.</text>
</comment>
<dbReference type="EC" id="2.3.1.179" evidence="3 14"/>
<evidence type="ECO:0000256" key="1">
    <source>
        <dbReference type="ARBA" id="ARBA00005194"/>
    </source>
</evidence>
<protein>
    <recommendedName>
        <fullName evidence="4 14">3-oxoacyl-[acyl-carrier-protein] synthase 2</fullName>
        <ecNumber evidence="3 14">2.3.1.179</ecNumber>
    </recommendedName>
</protein>
<dbReference type="GO" id="GO:0006633">
    <property type="term" value="P:fatty acid biosynthetic process"/>
    <property type="evidence" value="ECO:0007669"/>
    <property type="project" value="UniProtKB-UniRule"/>
</dbReference>
<dbReference type="NCBIfam" id="NF004970">
    <property type="entry name" value="PRK06333.1"/>
    <property type="match status" value="1"/>
</dbReference>
<dbReference type="Pfam" id="PF02801">
    <property type="entry name" value="Ketoacyl-synt_C"/>
    <property type="match status" value="1"/>
</dbReference>
<keyword evidence="10 14" id="KW-0012">Acyltransferase</keyword>
<organism evidence="18 19">
    <name type="scientific">candidate division WOR-1 bacterium DG_54_3</name>
    <dbReference type="NCBI Taxonomy" id="1703775"/>
    <lineage>
        <taxon>Bacteria</taxon>
        <taxon>Bacillati</taxon>
        <taxon>Saganbacteria</taxon>
    </lineage>
</organism>
<dbReference type="InterPro" id="IPR014030">
    <property type="entry name" value="Ketoacyl_synth_N"/>
</dbReference>
<keyword evidence="7" id="KW-0276">Fatty acid metabolism</keyword>
<evidence type="ECO:0000256" key="3">
    <source>
        <dbReference type="ARBA" id="ARBA00012356"/>
    </source>
</evidence>
<dbReference type="GO" id="GO:0004315">
    <property type="term" value="F:3-oxoacyl-[acyl-carrier-protein] synthase activity"/>
    <property type="evidence" value="ECO:0007669"/>
    <property type="project" value="UniProtKB-UniRule"/>
</dbReference>
<dbReference type="PIRSF" id="PIRSF000447">
    <property type="entry name" value="KAS_II"/>
    <property type="match status" value="1"/>
</dbReference>
<evidence type="ECO:0000259" key="17">
    <source>
        <dbReference type="PROSITE" id="PS52004"/>
    </source>
</evidence>
<dbReference type="InterPro" id="IPR017568">
    <property type="entry name" value="3-oxoacyl-ACP_synth-2"/>
</dbReference>
<keyword evidence="6 14" id="KW-0808">Transferase</keyword>
<feature type="active site" description="For beta-ketoacyl synthase activity" evidence="15">
    <location>
        <position position="174"/>
    </location>
</feature>
<feature type="domain" description="Ketosynthase family 3 (KS3)" evidence="17">
    <location>
        <begin position="13"/>
        <end position="421"/>
    </location>
</feature>
<keyword evidence="9 14" id="KW-0275">Fatty acid biosynthesis</keyword>
<comment type="caution">
    <text evidence="18">The sequence shown here is derived from an EMBL/GenBank/DDBJ whole genome shotgun (WGS) entry which is preliminary data.</text>
</comment>
<comment type="catalytic activity">
    <reaction evidence="12 14">
        <text>(9Z)-hexadecenoyl-[ACP] + malonyl-[ACP] + H(+) = 3-oxo-(11Z)-octadecenoyl-[ACP] + holo-[ACP] + CO2</text>
        <dbReference type="Rhea" id="RHEA:55040"/>
        <dbReference type="Rhea" id="RHEA-COMP:9623"/>
        <dbReference type="Rhea" id="RHEA-COMP:9685"/>
        <dbReference type="Rhea" id="RHEA-COMP:10800"/>
        <dbReference type="Rhea" id="RHEA-COMP:14074"/>
        <dbReference type="ChEBI" id="CHEBI:15378"/>
        <dbReference type="ChEBI" id="CHEBI:16526"/>
        <dbReference type="ChEBI" id="CHEBI:64479"/>
        <dbReference type="ChEBI" id="CHEBI:78449"/>
        <dbReference type="ChEBI" id="CHEBI:83989"/>
        <dbReference type="ChEBI" id="CHEBI:138538"/>
        <dbReference type="EC" id="2.3.1.179"/>
    </reaction>
</comment>
<keyword evidence="5 14" id="KW-0444">Lipid biosynthesis</keyword>
<dbReference type="EMBL" id="LIZX01000004">
    <property type="protein sequence ID" value="KPJ70180.1"/>
    <property type="molecule type" value="Genomic_DNA"/>
</dbReference>
<dbReference type="SUPFAM" id="SSF53901">
    <property type="entry name" value="Thiolase-like"/>
    <property type="match status" value="2"/>
</dbReference>
<dbReference type="PROSITE" id="PS00606">
    <property type="entry name" value="KS3_1"/>
    <property type="match status" value="1"/>
</dbReference>
<dbReference type="PATRIC" id="fig|1703775.3.peg.25"/>
<evidence type="ECO:0000256" key="13">
    <source>
        <dbReference type="ARBA" id="ARBA00047659"/>
    </source>
</evidence>
<comment type="catalytic activity">
    <reaction evidence="13 14">
        <text>a fatty acyl-[ACP] + malonyl-[ACP] + H(+) = a 3-oxoacyl-[ACP] + holo-[ACP] + CO2</text>
        <dbReference type="Rhea" id="RHEA:22836"/>
        <dbReference type="Rhea" id="RHEA-COMP:9623"/>
        <dbReference type="Rhea" id="RHEA-COMP:9685"/>
        <dbReference type="Rhea" id="RHEA-COMP:9916"/>
        <dbReference type="Rhea" id="RHEA-COMP:14125"/>
        <dbReference type="ChEBI" id="CHEBI:15378"/>
        <dbReference type="ChEBI" id="CHEBI:16526"/>
        <dbReference type="ChEBI" id="CHEBI:64479"/>
        <dbReference type="ChEBI" id="CHEBI:78449"/>
        <dbReference type="ChEBI" id="CHEBI:78776"/>
        <dbReference type="ChEBI" id="CHEBI:138651"/>
    </reaction>
</comment>
<evidence type="ECO:0000256" key="10">
    <source>
        <dbReference type="ARBA" id="ARBA00023315"/>
    </source>
</evidence>
<dbReference type="Proteomes" id="UP000051861">
    <property type="component" value="Unassembled WGS sequence"/>
</dbReference>
<evidence type="ECO:0000256" key="9">
    <source>
        <dbReference type="ARBA" id="ARBA00023160"/>
    </source>
</evidence>
<dbReference type="InterPro" id="IPR016039">
    <property type="entry name" value="Thiolase-like"/>
</dbReference>
<dbReference type="PANTHER" id="PTHR11712">
    <property type="entry name" value="POLYKETIDE SYNTHASE-RELATED"/>
    <property type="match status" value="1"/>
</dbReference>
<dbReference type="SMART" id="SM00825">
    <property type="entry name" value="PKS_KS"/>
    <property type="match status" value="1"/>
</dbReference>